<gene>
    <name evidence="1" type="ORF">UFOVP441_18</name>
</gene>
<protein>
    <submittedName>
        <fullName evidence="1">Uncharacterized protein</fullName>
    </submittedName>
</protein>
<evidence type="ECO:0000313" key="1">
    <source>
        <dbReference type="EMBL" id="CAB4142138.1"/>
    </source>
</evidence>
<sequence length="70" mass="7832">MKLTEKEFNVETGEEILTEREETAAEKKEREAFAKEIAKAKAEAEAREVARQAILDRLGLTADEAKLLLG</sequence>
<name>A0A6J5M5Y7_9CAUD</name>
<dbReference type="EMBL" id="LR796405">
    <property type="protein sequence ID" value="CAB4142138.1"/>
    <property type="molecule type" value="Genomic_DNA"/>
</dbReference>
<reference evidence="1" key="1">
    <citation type="submission" date="2020-04" db="EMBL/GenBank/DDBJ databases">
        <authorList>
            <person name="Chiriac C."/>
            <person name="Salcher M."/>
            <person name="Ghai R."/>
            <person name="Kavagutti S V."/>
        </authorList>
    </citation>
    <scope>NUCLEOTIDE SEQUENCE</scope>
</reference>
<organism evidence="1">
    <name type="scientific">uncultured Caudovirales phage</name>
    <dbReference type="NCBI Taxonomy" id="2100421"/>
    <lineage>
        <taxon>Viruses</taxon>
        <taxon>Duplodnaviria</taxon>
        <taxon>Heunggongvirae</taxon>
        <taxon>Uroviricota</taxon>
        <taxon>Caudoviricetes</taxon>
        <taxon>Peduoviridae</taxon>
        <taxon>Maltschvirus</taxon>
        <taxon>Maltschvirus maltsch</taxon>
    </lineage>
</organism>
<proteinExistence type="predicted"/>
<accession>A0A6J5M5Y7</accession>